<organism evidence="2 3">
    <name type="scientific">Platanthera zijinensis</name>
    <dbReference type="NCBI Taxonomy" id="2320716"/>
    <lineage>
        <taxon>Eukaryota</taxon>
        <taxon>Viridiplantae</taxon>
        <taxon>Streptophyta</taxon>
        <taxon>Embryophyta</taxon>
        <taxon>Tracheophyta</taxon>
        <taxon>Spermatophyta</taxon>
        <taxon>Magnoliopsida</taxon>
        <taxon>Liliopsida</taxon>
        <taxon>Asparagales</taxon>
        <taxon>Orchidaceae</taxon>
        <taxon>Orchidoideae</taxon>
        <taxon>Orchideae</taxon>
        <taxon>Orchidinae</taxon>
        <taxon>Platanthera</taxon>
    </lineage>
</organism>
<name>A0AAP0BUG7_9ASPA</name>
<evidence type="ECO:0000256" key="1">
    <source>
        <dbReference type="SAM" id="MobiDB-lite"/>
    </source>
</evidence>
<keyword evidence="3" id="KW-1185">Reference proteome</keyword>
<accession>A0AAP0BUG7</accession>
<proteinExistence type="predicted"/>
<gene>
    <name evidence="2" type="ORF">KSP39_PZI003814</name>
</gene>
<comment type="caution">
    <text evidence="2">The sequence shown here is derived from an EMBL/GenBank/DDBJ whole genome shotgun (WGS) entry which is preliminary data.</text>
</comment>
<dbReference type="AlphaFoldDB" id="A0AAP0BUG7"/>
<evidence type="ECO:0000313" key="2">
    <source>
        <dbReference type="EMBL" id="KAK8950775.1"/>
    </source>
</evidence>
<dbReference type="EMBL" id="JBBWWQ010000003">
    <property type="protein sequence ID" value="KAK8950775.1"/>
    <property type="molecule type" value="Genomic_DNA"/>
</dbReference>
<feature type="region of interest" description="Disordered" evidence="1">
    <location>
        <begin position="1"/>
        <end position="44"/>
    </location>
</feature>
<dbReference type="Proteomes" id="UP001418222">
    <property type="component" value="Unassembled WGS sequence"/>
</dbReference>
<evidence type="ECO:0000313" key="3">
    <source>
        <dbReference type="Proteomes" id="UP001418222"/>
    </source>
</evidence>
<sequence>MSGRGGGGGGDGGRGGGDTGGRGGGGKFGGGGGGGSGGGGAGASGGGPGGCWGGPGPYRGRGARRRWWRAMAVVVEAMTVVVEAMTVGEDTKGFVWRGGGAYAEITSPLDHRRGSRGAVDFRENPTNLFCRAKPDCLTVRFPNPLFHDGEMMCTRLACIRPAKRRLR</sequence>
<reference evidence="2 3" key="1">
    <citation type="journal article" date="2022" name="Nat. Plants">
        <title>Genomes of leafy and leafless Platanthera orchids illuminate the evolution of mycoheterotrophy.</title>
        <authorList>
            <person name="Li M.H."/>
            <person name="Liu K.W."/>
            <person name="Li Z."/>
            <person name="Lu H.C."/>
            <person name="Ye Q.L."/>
            <person name="Zhang D."/>
            <person name="Wang J.Y."/>
            <person name="Li Y.F."/>
            <person name="Zhong Z.M."/>
            <person name="Liu X."/>
            <person name="Yu X."/>
            <person name="Liu D.K."/>
            <person name="Tu X.D."/>
            <person name="Liu B."/>
            <person name="Hao Y."/>
            <person name="Liao X.Y."/>
            <person name="Jiang Y.T."/>
            <person name="Sun W.H."/>
            <person name="Chen J."/>
            <person name="Chen Y.Q."/>
            <person name="Ai Y."/>
            <person name="Zhai J.W."/>
            <person name="Wu S.S."/>
            <person name="Zhou Z."/>
            <person name="Hsiao Y.Y."/>
            <person name="Wu W.L."/>
            <person name="Chen Y.Y."/>
            <person name="Lin Y.F."/>
            <person name="Hsu J.L."/>
            <person name="Li C.Y."/>
            <person name="Wang Z.W."/>
            <person name="Zhao X."/>
            <person name="Zhong W.Y."/>
            <person name="Ma X.K."/>
            <person name="Ma L."/>
            <person name="Huang J."/>
            <person name="Chen G.Z."/>
            <person name="Huang M.Z."/>
            <person name="Huang L."/>
            <person name="Peng D.H."/>
            <person name="Luo Y.B."/>
            <person name="Zou S.Q."/>
            <person name="Chen S.P."/>
            <person name="Lan S."/>
            <person name="Tsai W.C."/>
            <person name="Van de Peer Y."/>
            <person name="Liu Z.J."/>
        </authorList>
    </citation>
    <scope>NUCLEOTIDE SEQUENCE [LARGE SCALE GENOMIC DNA]</scope>
    <source>
        <strain evidence="2">Lor287</strain>
    </source>
</reference>
<protein>
    <submittedName>
        <fullName evidence="2">Uncharacterized protein</fullName>
    </submittedName>
</protein>